<dbReference type="Gene3D" id="3.30.420.10">
    <property type="entry name" value="Ribonuclease H-like superfamily/Ribonuclease H"/>
    <property type="match status" value="1"/>
</dbReference>
<dbReference type="SUPFAM" id="SSF53098">
    <property type="entry name" value="Ribonuclease H-like"/>
    <property type="match status" value="1"/>
</dbReference>
<dbReference type="Pfam" id="PF01612">
    <property type="entry name" value="DNA_pol_A_exo1"/>
    <property type="match status" value="1"/>
</dbReference>
<protein>
    <recommendedName>
        <fullName evidence="1">3'-5' exonuclease domain-containing protein</fullName>
    </recommendedName>
</protein>
<reference evidence="2 3" key="1">
    <citation type="submission" date="2020-03" db="EMBL/GenBank/DDBJ databases">
        <title>Draft Genome Sequence of Cudoniella acicularis.</title>
        <authorList>
            <person name="Buettner E."/>
            <person name="Kellner H."/>
        </authorList>
    </citation>
    <scope>NUCLEOTIDE SEQUENCE [LARGE SCALE GENOMIC DNA]</scope>
    <source>
        <strain evidence="2 3">DSM 108380</strain>
    </source>
</reference>
<dbReference type="PANTHER" id="PTHR43040">
    <property type="entry name" value="RIBONUCLEASE D"/>
    <property type="match status" value="1"/>
</dbReference>
<dbReference type="InterPro" id="IPR002562">
    <property type="entry name" value="3'-5'_exonuclease_dom"/>
</dbReference>
<name>A0A8H4QZ80_9HELO</name>
<dbReference type="InterPro" id="IPR036397">
    <property type="entry name" value="RNaseH_sf"/>
</dbReference>
<dbReference type="GO" id="GO:0008408">
    <property type="term" value="F:3'-5' exonuclease activity"/>
    <property type="evidence" value="ECO:0007669"/>
    <property type="project" value="InterPro"/>
</dbReference>
<evidence type="ECO:0000313" key="2">
    <source>
        <dbReference type="EMBL" id="KAF4618982.1"/>
    </source>
</evidence>
<dbReference type="OrthoDB" id="26838at2759"/>
<dbReference type="PANTHER" id="PTHR43040:SF1">
    <property type="entry name" value="RIBONUCLEASE D"/>
    <property type="match status" value="1"/>
</dbReference>
<proteinExistence type="predicted"/>
<evidence type="ECO:0000313" key="3">
    <source>
        <dbReference type="Proteomes" id="UP000566819"/>
    </source>
</evidence>
<dbReference type="InterPro" id="IPR012337">
    <property type="entry name" value="RNaseH-like_sf"/>
</dbReference>
<comment type="caution">
    <text evidence="2">The sequence shown here is derived from an EMBL/GenBank/DDBJ whole genome shotgun (WGS) entry which is preliminary data.</text>
</comment>
<sequence length="332" mass="38077">MKITIETEVINTAEQISRLVDWFDFRHAPPVPYSPTMYIDLEGVDLCREGSLSIVTLLIDTGIPTRRVYLVDVHTLGAQAFNTSGVKQKTLKDILQDEKIPKVFFDIRNDSDGLFAHFGVALQGVEDVQLMESATRMTTASRKFLSGLAKCIEKNVLLGGSDLASWKQMKEKGERLFKAEHGGSYEVFNQRPILGDIISYCVGDVQYLPELWNRFWTMRAFQWRDLVNEESMKRVSASQKPEYQPHGSDRVLAPWNEDQNRTLDQWNYVPPRDYFDKAFDSNEDWYDAGDDNDFEDWTRADWQGPPSLFPACGLRQELSLAILFISYSTTSK</sequence>
<dbReference type="GO" id="GO:0006139">
    <property type="term" value="P:nucleobase-containing compound metabolic process"/>
    <property type="evidence" value="ECO:0007669"/>
    <property type="project" value="InterPro"/>
</dbReference>
<feature type="domain" description="3'-5' exonuclease" evidence="1">
    <location>
        <begin position="39"/>
        <end position="218"/>
    </location>
</feature>
<dbReference type="Proteomes" id="UP000566819">
    <property type="component" value="Unassembled WGS sequence"/>
</dbReference>
<accession>A0A8H4QZ80</accession>
<gene>
    <name evidence="2" type="ORF">G7Y89_g14865</name>
</gene>
<dbReference type="EMBL" id="JAAMPI010002085">
    <property type="protein sequence ID" value="KAF4618982.1"/>
    <property type="molecule type" value="Genomic_DNA"/>
</dbReference>
<dbReference type="GO" id="GO:0003676">
    <property type="term" value="F:nucleic acid binding"/>
    <property type="evidence" value="ECO:0007669"/>
    <property type="project" value="InterPro"/>
</dbReference>
<dbReference type="AlphaFoldDB" id="A0A8H4QZ80"/>
<keyword evidence="3" id="KW-1185">Reference proteome</keyword>
<evidence type="ECO:0000259" key="1">
    <source>
        <dbReference type="Pfam" id="PF01612"/>
    </source>
</evidence>
<organism evidence="2 3">
    <name type="scientific">Cudoniella acicularis</name>
    <dbReference type="NCBI Taxonomy" id="354080"/>
    <lineage>
        <taxon>Eukaryota</taxon>
        <taxon>Fungi</taxon>
        <taxon>Dikarya</taxon>
        <taxon>Ascomycota</taxon>
        <taxon>Pezizomycotina</taxon>
        <taxon>Leotiomycetes</taxon>
        <taxon>Helotiales</taxon>
        <taxon>Tricladiaceae</taxon>
        <taxon>Cudoniella</taxon>
    </lineage>
</organism>